<gene>
    <name evidence="4" type="ORF">RchiOBHm_Chr7g0190461</name>
</gene>
<dbReference type="SMART" id="SM00320">
    <property type="entry name" value="WD40"/>
    <property type="match status" value="5"/>
</dbReference>
<dbReference type="PROSITE" id="PS50294">
    <property type="entry name" value="WD_REPEATS_REGION"/>
    <property type="match status" value="2"/>
</dbReference>
<feature type="repeat" description="WD" evidence="3">
    <location>
        <begin position="291"/>
        <end position="330"/>
    </location>
</feature>
<keyword evidence="1 3" id="KW-0853">WD repeat</keyword>
<dbReference type="GO" id="GO:0006261">
    <property type="term" value="P:DNA-templated DNA replication"/>
    <property type="evidence" value="ECO:0007669"/>
    <property type="project" value="TreeGrafter"/>
</dbReference>
<proteinExistence type="predicted"/>
<dbReference type="Proteomes" id="UP000238479">
    <property type="component" value="Chromosome 7"/>
</dbReference>
<reference evidence="4 5" key="1">
    <citation type="journal article" date="2018" name="Nat. Genet.">
        <title>The Rosa genome provides new insights in the design of modern roses.</title>
        <authorList>
            <person name="Bendahmane M."/>
        </authorList>
    </citation>
    <scope>NUCLEOTIDE SEQUENCE [LARGE SCALE GENOMIC DNA]</scope>
    <source>
        <strain evidence="5">cv. Old Blush</strain>
    </source>
</reference>
<dbReference type="EMBL" id="PDCK01000045">
    <property type="protein sequence ID" value="PRQ17011.1"/>
    <property type="molecule type" value="Genomic_DNA"/>
</dbReference>
<keyword evidence="5" id="KW-1185">Reference proteome</keyword>
<dbReference type="PRINTS" id="PR00320">
    <property type="entry name" value="GPROTEINBRPT"/>
</dbReference>
<dbReference type="Pfam" id="PF00400">
    <property type="entry name" value="WD40"/>
    <property type="match status" value="3"/>
</dbReference>
<evidence type="ECO:0000313" key="4">
    <source>
        <dbReference type="EMBL" id="PRQ17011.1"/>
    </source>
</evidence>
<dbReference type="PROSITE" id="PS50082">
    <property type="entry name" value="WD_REPEATS_2"/>
    <property type="match status" value="3"/>
</dbReference>
<organism evidence="4 5">
    <name type="scientific">Rosa chinensis</name>
    <name type="common">China rose</name>
    <dbReference type="NCBI Taxonomy" id="74649"/>
    <lineage>
        <taxon>Eukaryota</taxon>
        <taxon>Viridiplantae</taxon>
        <taxon>Streptophyta</taxon>
        <taxon>Embryophyta</taxon>
        <taxon>Tracheophyta</taxon>
        <taxon>Spermatophyta</taxon>
        <taxon>Magnoliopsida</taxon>
        <taxon>eudicotyledons</taxon>
        <taxon>Gunneridae</taxon>
        <taxon>Pentapetalae</taxon>
        <taxon>rosids</taxon>
        <taxon>fabids</taxon>
        <taxon>Rosales</taxon>
        <taxon>Rosaceae</taxon>
        <taxon>Rosoideae</taxon>
        <taxon>Rosoideae incertae sedis</taxon>
        <taxon>Rosa</taxon>
    </lineage>
</organism>
<dbReference type="AlphaFoldDB" id="A0A2P6P519"/>
<evidence type="ECO:0000256" key="3">
    <source>
        <dbReference type="PROSITE-ProRule" id="PRU00221"/>
    </source>
</evidence>
<dbReference type="GO" id="GO:0006364">
    <property type="term" value="P:rRNA processing"/>
    <property type="evidence" value="ECO:0007669"/>
    <property type="project" value="TreeGrafter"/>
</dbReference>
<dbReference type="Gene3D" id="2.130.10.10">
    <property type="entry name" value="YVTN repeat-like/Quinoprotein amine dehydrogenase"/>
    <property type="match status" value="2"/>
</dbReference>
<dbReference type="GO" id="GO:0005656">
    <property type="term" value="C:nuclear pre-replicative complex"/>
    <property type="evidence" value="ECO:0007669"/>
    <property type="project" value="TreeGrafter"/>
</dbReference>
<dbReference type="GO" id="GO:0120330">
    <property type="term" value="C:rixosome complex"/>
    <property type="evidence" value="ECO:0007669"/>
    <property type="project" value="TreeGrafter"/>
</dbReference>
<dbReference type="InterPro" id="IPR020472">
    <property type="entry name" value="WD40_PAC1"/>
</dbReference>
<feature type="repeat" description="WD" evidence="3">
    <location>
        <begin position="143"/>
        <end position="176"/>
    </location>
</feature>
<dbReference type="PANTHER" id="PTHR18763:SF4">
    <property type="entry name" value="PROTEIN ROOT INITIATION DEFECTIVE 3-LIKE"/>
    <property type="match status" value="1"/>
</dbReference>
<dbReference type="InterPro" id="IPR015943">
    <property type="entry name" value="WD40/YVTN_repeat-like_dom_sf"/>
</dbReference>
<dbReference type="InterPro" id="IPR001680">
    <property type="entry name" value="WD40_rpt"/>
</dbReference>
<comment type="caution">
    <text evidence="4">The sequence shown here is derived from an EMBL/GenBank/DDBJ whole genome shotgun (WGS) entry which is preliminary data.</text>
</comment>
<dbReference type="OMA" id="RYKGGGC"/>
<dbReference type="Gramene" id="PRQ17011">
    <property type="protein sequence ID" value="PRQ17011"/>
    <property type="gene ID" value="RchiOBHm_Chr7g0190461"/>
</dbReference>
<dbReference type="STRING" id="74649.A0A2P6P519"/>
<keyword evidence="2" id="KW-0677">Repeat</keyword>
<dbReference type="PANTHER" id="PTHR18763">
    <property type="entry name" value="WD-REPEAT PROTEIN 18"/>
    <property type="match status" value="1"/>
</dbReference>
<dbReference type="PROSITE" id="PS00678">
    <property type="entry name" value="WD_REPEATS_1"/>
    <property type="match status" value="2"/>
</dbReference>
<protein>
    <submittedName>
        <fullName evidence="4">Putative transcription factor WD40-like family</fullName>
    </submittedName>
</protein>
<dbReference type="InterPro" id="IPR045227">
    <property type="entry name" value="WDR18/Ipi3/RID3"/>
</dbReference>
<sequence length="414" mass="44822">MYITLHSSLSSLYLFTEREREMGGNGGEAVVVCSDKSMGTGITVWDIGTGDRLLHIPSCASPPRALLCLRNQFIVASQIHRPGSVGGGAISMWALNKQPLWSYPLEAIVSLACTKDGVYLAGGAPSGNAYLWEVNSGKLLKTWRAHCNSLNCMLFFDDGSLLISGGDDGMICVWSLISLLDVEDYQSFPSLLSYSMDHKSSITGLSTTSGSSRLVLVSSSLDGSCKVWDLGLGKLLQTQVYPISITALILNPTEQLFFSGSVDGRIFVNQLEIGLVDEDPLFAVEDQAVVLKGHNVSITALTFCQSGLISASEDCTICIWDVTTWAIIRRFDHQKGAVTNLAVIPRSSLLPGSNQRRGSGVSLLEKYPQPANSSRGDMSIALASPCQFLKENQTSINFQTTDQHIYDMEVSLKS</sequence>
<dbReference type="InterPro" id="IPR019775">
    <property type="entry name" value="WD40_repeat_CS"/>
</dbReference>
<dbReference type="SUPFAM" id="SSF50978">
    <property type="entry name" value="WD40 repeat-like"/>
    <property type="match status" value="1"/>
</dbReference>
<dbReference type="InterPro" id="IPR036322">
    <property type="entry name" value="WD40_repeat_dom_sf"/>
</dbReference>
<feature type="repeat" description="WD" evidence="3">
    <location>
        <begin position="195"/>
        <end position="238"/>
    </location>
</feature>
<name>A0A2P6P519_ROSCH</name>
<evidence type="ECO:0000256" key="1">
    <source>
        <dbReference type="ARBA" id="ARBA00022574"/>
    </source>
</evidence>
<evidence type="ECO:0000256" key="2">
    <source>
        <dbReference type="ARBA" id="ARBA00022737"/>
    </source>
</evidence>
<evidence type="ECO:0000313" key="5">
    <source>
        <dbReference type="Proteomes" id="UP000238479"/>
    </source>
</evidence>
<accession>A0A2P6P519</accession>